<feature type="signal peptide" evidence="5">
    <location>
        <begin position="1"/>
        <end position="22"/>
    </location>
</feature>
<proteinExistence type="inferred from homology"/>
<comment type="subcellular location">
    <subcellularLocation>
        <location evidence="1">Cell envelope</location>
    </subcellularLocation>
</comment>
<dbReference type="RefSeq" id="WP_012861267.1">
    <property type="nucleotide sequence ID" value="NC_013517.1"/>
</dbReference>
<dbReference type="GO" id="GO:0042597">
    <property type="term" value="C:periplasmic space"/>
    <property type="evidence" value="ECO:0007669"/>
    <property type="project" value="UniProtKB-ARBA"/>
</dbReference>
<organism evidence="7 8">
    <name type="scientific">Sebaldella termitidis (strain ATCC 33386 / NCTC 11300)</name>
    <dbReference type="NCBI Taxonomy" id="526218"/>
    <lineage>
        <taxon>Bacteria</taxon>
        <taxon>Fusobacteriati</taxon>
        <taxon>Fusobacteriota</taxon>
        <taxon>Fusobacteriia</taxon>
        <taxon>Fusobacteriales</taxon>
        <taxon>Leptotrichiaceae</taxon>
        <taxon>Sebaldella</taxon>
    </lineage>
</organism>
<dbReference type="PANTHER" id="PTHR30290">
    <property type="entry name" value="PERIPLASMIC BINDING COMPONENT OF ABC TRANSPORTER"/>
    <property type="match status" value="1"/>
</dbReference>
<dbReference type="InterPro" id="IPR039424">
    <property type="entry name" value="SBP_5"/>
</dbReference>
<comment type="similarity">
    <text evidence="2">Belongs to the bacterial solute-binding protein 5 family.</text>
</comment>
<dbReference type="AlphaFoldDB" id="D1AIY5"/>
<dbReference type="PANTHER" id="PTHR30290:SF10">
    <property type="entry name" value="PERIPLASMIC OLIGOPEPTIDE-BINDING PROTEIN-RELATED"/>
    <property type="match status" value="1"/>
</dbReference>
<reference evidence="7 8" key="2">
    <citation type="journal article" date="2010" name="Stand. Genomic Sci.">
        <title>Complete genome sequence of Sebaldella termitidis type strain (NCTC 11300).</title>
        <authorList>
            <person name="Harmon-Smith M."/>
            <person name="Celia L."/>
            <person name="Chertkov O."/>
            <person name="Lapidus A."/>
            <person name="Copeland A."/>
            <person name="Glavina Del Rio T."/>
            <person name="Nolan M."/>
            <person name="Lucas S."/>
            <person name="Tice H."/>
            <person name="Cheng J.F."/>
            <person name="Han C."/>
            <person name="Detter J.C."/>
            <person name="Bruce D."/>
            <person name="Goodwin L."/>
            <person name="Pitluck S."/>
            <person name="Pati A."/>
            <person name="Liolios K."/>
            <person name="Ivanova N."/>
            <person name="Mavromatis K."/>
            <person name="Mikhailova N."/>
            <person name="Chen A."/>
            <person name="Palaniappan K."/>
            <person name="Land M."/>
            <person name="Hauser L."/>
            <person name="Chang Y.J."/>
            <person name="Jeffries C.D."/>
            <person name="Brettin T."/>
            <person name="Goker M."/>
            <person name="Beck B."/>
            <person name="Bristow J."/>
            <person name="Eisen J.A."/>
            <person name="Markowitz V."/>
            <person name="Hugenholtz P."/>
            <person name="Kyrpides N.C."/>
            <person name="Klenk H.P."/>
            <person name="Chen F."/>
        </authorList>
    </citation>
    <scope>NUCLEOTIDE SEQUENCE [LARGE SCALE GENOMIC DNA]</scope>
    <source>
        <strain evidence="8">ATCC 33386 / NCTC 11300</strain>
    </source>
</reference>
<feature type="domain" description="Solute-binding protein family 5" evidence="6">
    <location>
        <begin position="82"/>
        <end position="425"/>
    </location>
</feature>
<reference evidence="8" key="1">
    <citation type="submission" date="2009-09" db="EMBL/GenBank/DDBJ databases">
        <title>The complete chromosome of Sebaldella termitidis ATCC 33386.</title>
        <authorList>
            <consortium name="US DOE Joint Genome Institute (JGI-PGF)"/>
            <person name="Lucas S."/>
            <person name="Copeland A."/>
            <person name="Lapidus A."/>
            <person name="Glavina del Rio T."/>
            <person name="Dalin E."/>
            <person name="Tice H."/>
            <person name="Bruce D."/>
            <person name="Goodwin L."/>
            <person name="Pitluck S."/>
            <person name="Kyrpides N."/>
            <person name="Mavromatis K."/>
            <person name="Ivanova N."/>
            <person name="Mikhailova N."/>
            <person name="Sims D."/>
            <person name="Meincke L."/>
            <person name="Brettin T."/>
            <person name="Detter J.C."/>
            <person name="Han C."/>
            <person name="Larimer F."/>
            <person name="Land M."/>
            <person name="Hauser L."/>
            <person name="Markowitz V."/>
            <person name="Cheng J.F."/>
            <person name="Hugenholtz P."/>
            <person name="Woyke T."/>
            <person name="Wu D."/>
            <person name="Eisen J.A."/>
        </authorList>
    </citation>
    <scope>NUCLEOTIDE SEQUENCE [LARGE SCALE GENOMIC DNA]</scope>
    <source>
        <strain evidence="8">ATCC 33386 / NCTC 11300</strain>
    </source>
</reference>
<dbReference type="SUPFAM" id="SSF53850">
    <property type="entry name" value="Periplasmic binding protein-like II"/>
    <property type="match status" value="1"/>
</dbReference>
<sequence>MKKVYIFLLTALLGLVLSCEKAGKPADEQPPHEIKKRTSRLLIRGTEEPVSVNPNLSQTPTGIVVNSFLNEGLTKIGKDGMLVPGLAERWEVSSDGKVWTFYLRDNLKWSNGDIITANDFRFSWINVLNPSTKAEYVDFLYIIKGAEEYSRHKGKLADVGIKAVNNKTLEITLTRPAMYFPLLLAHPVFFPVSERFYLGSKEDFGTRPETITSSGPYTLREWNTGNNLLMVKNPYYWDKGNIKPEEIEIKIISDPRKAMNAFNSGEVDIVNLEQELYQEYKDDPRLQKYPNGRIFYVSFNVKDKIFENPKIRKAVELSIDKKELTDIVLEGSGQPADRLIPSIIPGFEDEENDEEDGNSEKSYGYAPNRAKKLYKEVLKELKTERLPIIKLLIKEDYADRKIADYLKTKLKENLDMDIEIVTNDKDSYVLRLCDEKPIYADPMGYLKIFKTEYKDNYGFYSNPEYDKLVDKVNIEMLNQERIKFAEEAEKILMKDMPAVFLFFQEREIMVNPRVKNIYFISFGMKYYVLEAEMTE</sequence>
<dbReference type="eggNOG" id="COG4166">
    <property type="taxonomic scope" value="Bacteria"/>
</dbReference>
<dbReference type="InterPro" id="IPR023765">
    <property type="entry name" value="SBP_5_CS"/>
</dbReference>
<protein>
    <submittedName>
        <fullName evidence="7">Extracellular solute-binding protein family 5</fullName>
    </submittedName>
</protein>
<evidence type="ECO:0000313" key="7">
    <source>
        <dbReference type="EMBL" id="ACZ08673.1"/>
    </source>
</evidence>
<keyword evidence="3" id="KW-0813">Transport</keyword>
<dbReference type="STRING" id="526218.Sterm_1815"/>
<evidence type="ECO:0000259" key="6">
    <source>
        <dbReference type="Pfam" id="PF00496"/>
    </source>
</evidence>
<evidence type="ECO:0000256" key="1">
    <source>
        <dbReference type="ARBA" id="ARBA00004196"/>
    </source>
</evidence>
<feature type="chain" id="PRO_5003019729" evidence="5">
    <location>
        <begin position="23"/>
        <end position="535"/>
    </location>
</feature>
<dbReference type="PIRSF" id="PIRSF002741">
    <property type="entry name" value="MppA"/>
    <property type="match status" value="1"/>
</dbReference>
<evidence type="ECO:0000256" key="2">
    <source>
        <dbReference type="ARBA" id="ARBA00005695"/>
    </source>
</evidence>
<gene>
    <name evidence="7" type="ordered locus">Sterm_1815</name>
</gene>
<dbReference type="InterPro" id="IPR000914">
    <property type="entry name" value="SBP_5_dom"/>
</dbReference>
<dbReference type="GO" id="GO:0015833">
    <property type="term" value="P:peptide transport"/>
    <property type="evidence" value="ECO:0007669"/>
    <property type="project" value="TreeGrafter"/>
</dbReference>
<dbReference type="EMBL" id="CP001739">
    <property type="protein sequence ID" value="ACZ08673.1"/>
    <property type="molecule type" value="Genomic_DNA"/>
</dbReference>
<dbReference type="Gene3D" id="3.90.76.10">
    <property type="entry name" value="Dipeptide-binding Protein, Domain 1"/>
    <property type="match status" value="1"/>
</dbReference>
<dbReference type="HOGENOM" id="CLU_017028_0_4_0"/>
<dbReference type="Gene3D" id="3.10.105.10">
    <property type="entry name" value="Dipeptide-binding Protein, Domain 3"/>
    <property type="match status" value="1"/>
</dbReference>
<dbReference type="GO" id="GO:1904680">
    <property type="term" value="F:peptide transmembrane transporter activity"/>
    <property type="evidence" value="ECO:0007669"/>
    <property type="project" value="TreeGrafter"/>
</dbReference>
<dbReference type="PROSITE" id="PS01040">
    <property type="entry name" value="SBP_BACTERIAL_5"/>
    <property type="match status" value="1"/>
</dbReference>
<dbReference type="FunFam" id="3.90.76.10:FF:000001">
    <property type="entry name" value="Oligopeptide ABC transporter substrate-binding protein"/>
    <property type="match status" value="1"/>
</dbReference>
<dbReference type="InterPro" id="IPR030678">
    <property type="entry name" value="Peptide/Ni-bd"/>
</dbReference>
<dbReference type="GO" id="GO:0030313">
    <property type="term" value="C:cell envelope"/>
    <property type="evidence" value="ECO:0007669"/>
    <property type="project" value="UniProtKB-SubCell"/>
</dbReference>
<dbReference type="Pfam" id="PF00496">
    <property type="entry name" value="SBP_bac_5"/>
    <property type="match status" value="1"/>
</dbReference>
<evidence type="ECO:0000256" key="5">
    <source>
        <dbReference type="SAM" id="SignalP"/>
    </source>
</evidence>
<dbReference type="Gene3D" id="3.40.190.10">
    <property type="entry name" value="Periplasmic binding protein-like II"/>
    <property type="match status" value="1"/>
</dbReference>
<dbReference type="Proteomes" id="UP000000845">
    <property type="component" value="Chromosome"/>
</dbReference>
<dbReference type="GO" id="GO:0043190">
    <property type="term" value="C:ATP-binding cassette (ABC) transporter complex"/>
    <property type="evidence" value="ECO:0007669"/>
    <property type="project" value="InterPro"/>
</dbReference>
<accession>D1AIY5</accession>
<keyword evidence="4 5" id="KW-0732">Signal</keyword>
<dbReference type="KEGG" id="str:Sterm_1815"/>
<evidence type="ECO:0000256" key="3">
    <source>
        <dbReference type="ARBA" id="ARBA00022448"/>
    </source>
</evidence>
<dbReference type="CDD" id="cd08504">
    <property type="entry name" value="PBP2_OppA"/>
    <property type="match status" value="1"/>
</dbReference>
<evidence type="ECO:0000256" key="4">
    <source>
        <dbReference type="ARBA" id="ARBA00022729"/>
    </source>
</evidence>
<name>D1AIY5_SEBTE</name>
<dbReference type="PROSITE" id="PS51257">
    <property type="entry name" value="PROKAR_LIPOPROTEIN"/>
    <property type="match status" value="1"/>
</dbReference>
<evidence type="ECO:0000313" key="8">
    <source>
        <dbReference type="Proteomes" id="UP000000845"/>
    </source>
</evidence>
<keyword evidence="8" id="KW-1185">Reference proteome</keyword>